<keyword evidence="3" id="KW-1185">Reference proteome</keyword>
<dbReference type="AlphaFoldDB" id="A0AAD6VFR7"/>
<dbReference type="Proteomes" id="UP001219525">
    <property type="component" value="Unassembled WGS sequence"/>
</dbReference>
<evidence type="ECO:0000256" key="1">
    <source>
        <dbReference type="SAM" id="SignalP"/>
    </source>
</evidence>
<feature type="signal peptide" evidence="1">
    <location>
        <begin position="1"/>
        <end position="20"/>
    </location>
</feature>
<accession>A0AAD6VFR7</accession>
<feature type="chain" id="PRO_5042008353" evidence="1">
    <location>
        <begin position="21"/>
        <end position="158"/>
    </location>
</feature>
<dbReference type="EMBL" id="JARJCW010000033">
    <property type="protein sequence ID" value="KAJ7208507.1"/>
    <property type="molecule type" value="Genomic_DNA"/>
</dbReference>
<evidence type="ECO:0000313" key="3">
    <source>
        <dbReference type="Proteomes" id="UP001219525"/>
    </source>
</evidence>
<protein>
    <submittedName>
        <fullName evidence="2">Uncharacterized protein</fullName>
    </submittedName>
</protein>
<organism evidence="2 3">
    <name type="scientific">Mycena pura</name>
    <dbReference type="NCBI Taxonomy" id="153505"/>
    <lineage>
        <taxon>Eukaryota</taxon>
        <taxon>Fungi</taxon>
        <taxon>Dikarya</taxon>
        <taxon>Basidiomycota</taxon>
        <taxon>Agaricomycotina</taxon>
        <taxon>Agaricomycetes</taxon>
        <taxon>Agaricomycetidae</taxon>
        <taxon>Agaricales</taxon>
        <taxon>Marasmiineae</taxon>
        <taxon>Mycenaceae</taxon>
        <taxon>Mycena</taxon>
    </lineage>
</organism>
<sequence length="158" mass="16441">MHWLALLSPFLLLLSEAGHAKRLITRQDFDACDSDDLCSGVVVDDLLSPPNSTVCTNVTAQQGAKCLYCAFLAQGDTSEDAMSEAQTELDSYVLSCQTEGFAVQSVNVTSGAGPTSTAASAPSASASTQPDKNGAFITMRWGAARALALGIFGFAVLV</sequence>
<name>A0AAD6VFR7_9AGAR</name>
<comment type="caution">
    <text evidence="2">The sequence shown here is derived from an EMBL/GenBank/DDBJ whole genome shotgun (WGS) entry which is preliminary data.</text>
</comment>
<gene>
    <name evidence="2" type="ORF">GGX14DRAFT_395663</name>
</gene>
<reference evidence="2" key="1">
    <citation type="submission" date="2023-03" db="EMBL/GenBank/DDBJ databases">
        <title>Massive genome expansion in bonnet fungi (Mycena s.s.) driven by repeated elements and novel gene families across ecological guilds.</title>
        <authorList>
            <consortium name="Lawrence Berkeley National Laboratory"/>
            <person name="Harder C.B."/>
            <person name="Miyauchi S."/>
            <person name="Viragh M."/>
            <person name="Kuo A."/>
            <person name="Thoen E."/>
            <person name="Andreopoulos B."/>
            <person name="Lu D."/>
            <person name="Skrede I."/>
            <person name="Drula E."/>
            <person name="Henrissat B."/>
            <person name="Morin E."/>
            <person name="Kohler A."/>
            <person name="Barry K."/>
            <person name="LaButti K."/>
            <person name="Morin E."/>
            <person name="Salamov A."/>
            <person name="Lipzen A."/>
            <person name="Mereny Z."/>
            <person name="Hegedus B."/>
            <person name="Baldrian P."/>
            <person name="Stursova M."/>
            <person name="Weitz H."/>
            <person name="Taylor A."/>
            <person name="Grigoriev I.V."/>
            <person name="Nagy L.G."/>
            <person name="Martin F."/>
            <person name="Kauserud H."/>
        </authorList>
    </citation>
    <scope>NUCLEOTIDE SEQUENCE</scope>
    <source>
        <strain evidence="2">9144</strain>
    </source>
</reference>
<proteinExistence type="predicted"/>
<keyword evidence="1" id="KW-0732">Signal</keyword>
<evidence type="ECO:0000313" key="2">
    <source>
        <dbReference type="EMBL" id="KAJ7208507.1"/>
    </source>
</evidence>